<keyword evidence="5" id="KW-0472">Membrane</keyword>
<name>A0AA37N659_9FIRM</name>
<proteinExistence type="predicted"/>
<dbReference type="GO" id="GO:0055052">
    <property type="term" value="C:ATP-binding cassette (ABC) transporter complex, substrate-binding subunit-containing"/>
    <property type="evidence" value="ECO:0007669"/>
    <property type="project" value="TreeGrafter"/>
</dbReference>
<dbReference type="GO" id="GO:0016887">
    <property type="term" value="F:ATP hydrolysis activity"/>
    <property type="evidence" value="ECO:0007669"/>
    <property type="project" value="InterPro"/>
</dbReference>
<keyword evidence="1" id="KW-0813">Transport</keyword>
<dbReference type="InterPro" id="IPR008995">
    <property type="entry name" value="Mo/tungstate-bd_C_term_dom"/>
</dbReference>
<dbReference type="Gene3D" id="3.40.50.300">
    <property type="entry name" value="P-loop containing nucleotide triphosphate hydrolases"/>
    <property type="match status" value="1"/>
</dbReference>
<dbReference type="Proteomes" id="UP001055091">
    <property type="component" value="Unassembled WGS sequence"/>
</dbReference>
<evidence type="ECO:0000256" key="1">
    <source>
        <dbReference type="ARBA" id="ARBA00022448"/>
    </source>
</evidence>
<dbReference type="CDD" id="cd03259">
    <property type="entry name" value="ABC_Carb_Solutes_like"/>
    <property type="match status" value="1"/>
</dbReference>
<evidence type="ECO:0000256" key="3">
    <source>
        <dbReference type="ARBA" id="ARBA00022741"/>
    </source>
</evidence>
<accession>A0AA37N659</accession>
<dbReference type="PANTHER" id="PTHR43875">
    <property type="entry name" value="MALTODEXTRIN IMPORT ATP-BINDING PROTEIN MSMX"/>
    <property type="match status" value="1"/>
</dbReference>
<evidence type="ECO:0000256" key="2">
    <source>
        <dbReference type="ARBA" id="ARBA00022475"/>
    </source>
</evidence>
<dbReference type="InterPro" id="IPR040582">
    <property type="entry name" value="OB_MalK-like"/>
</dbReference>
<dbReference type="FunFam" id="3.40.50.300:FF:000042">
    <property type="entry name" value="Maltose/maltodextrin ABC transporter, ATP-binding protein"/>
    <property type="match status" value="1"/>
</dbReference>
<protein>
    <submittedName>
        <fullName evidence="7">Sugar ABC transporter ATP-binding protein</fullName>
    </submittedName>
</protein>
<dbReference type="Gene3D" id="2.40.50.100">
    <property type="match status" value="1"/>
</dbReference>
<keyword evidence="2" id="KW-1003">Cell membrane</keyword>
<evidence type="ECO:0000313" key="8">
    <source>
        <dbReference type="Proteomes" id="UP001055091"/>
    </source>
</evidence>
<evidence type="ECO:0000259" key="6">
    <source>
        <dbReference type="PROSITE" id="PS50893"/>
    </source>
</evidence>
<dbReference type="InterPro" id="IPR003593">
    <property type="entry name" value="AAA+_ATPase"/>
</dbReference>
<sequence length="373" mass="42455">MIRVENIRKEFGKDAVALDDINLQIEDSAFIALLGPSGCGKSTTLNCIAGLLEPTSGHIYFDDKDVTDLPPKDRNIGMVFQSYALYPHMKVIDNIAFSLKQRGMKKEERHQKAREVAKMLQIEQYLERKPSELSGGQQQRVSMARALVKDPKILLLDEPMSNLDARLKIEIRDEIRRIQRKTKVTAILVTHDQEEAMSMADKIAILDKGKIQQFDEPQVLYNHPRNLFVAHFMGNPPMNFIDAVAEEKNNRLYLSSPYFNVPIREDMCRFLKEAVNKKVVLGVRSHQVDVTFEAKESYIPVEVRMAENLGKEIMISGYVGEAFIRITLPEKIDAGSAEMQHLFKDQEGIIYIGLNSAYNVFDKESGMNLTFEA</sequence>
<dbReference type="InterPro" id="IPR012340">
    <property type="entry name" value="NA-bd_OB-fold"/>
</dbReference>
<reference evidence="7" key="1">
    <citation type="submission" date="2022-01" db="EMBL/GenBank/DDBJ databases">
        <title>Novel bile acid biosynthetic pathways are enriched in the microbiome of centenarians.</title>
        <authorList>
            <person name="Sato Y."/>
            <person name="Atarashi K."/>
            <person name="Plichta R.D."/>
            <person name="Arai Y."/>
            <person name="Sasajima S."/>
            <person name="Kearney M.S."/>
            <person name="Suda W."/>
            <person name="Takeshita K."/>
            <person name="Sasaki T."/>
            <person name="Okamoto S."/>
            <person name="Skelly N.A."/>
            <person name="Okamura Y."/>
            <person name="Vlamakis H."/>
            <person name="Li Y."/>
            <person name="Tanoue T."/>
            <person name="Takei H."/>
            <person name="Nittono H."/>
            <person name="Narushima S."/>
            <person name="Irie J."/>
            <person name="Itoh H."/>
            <person name="Moriya K."/>
            <person name="Sugiura Y."/>
            <person name="Suematsu M."/>
            <person name="Moritoki N."/>
            <person name="Shibata S."/>
            <person name="Littman R.D."/>
            <person name="Fischbach A.M."/>
            <person name="Uwamino Y."/>
            <person name="Inoue T."/>
            <person name="Honda A."/>
            <person name="Hattori M."/>
            <person name="Murai T."/>
            <person name="Xavier J.R."/>
            <person name="Hirose N."/>
            <person name="Honda K."/>
        </authorList>
    </citation>
    <scope>NUCLEOTIDE SEQUENCE</scope>
    <source>
        <strain evidence="7">CE91-St55</strain>
    </source>
</reference>
<dbReference type="GO" id="GO:0005524">
    <property type="term" value="F:ATP binding"/>
    <property type="evidence" value="ECO:0007669"/>
    <property type="project" value="UniProtKB-KW"/>
</dbReference>
<dbReference type="AlphaFoldDB" id="A0AA37N659"/>
<dbReference type="SMART" id="SM00382">
    <property type="entry name" value="AAA"/>
    <property type="match status" value="1"/>
</dbReference>
<dbReference type="Pfam" id="PF17912">
    <property type="entry name" value="OB_MalK"/>
    <property type="match status" value="1"/>
</dbReference>
<comment type="caution">
    <text evidence="7">The sequence shown here is derived from an EMBL/GenBank/DDBJ whole genome shotgun (WGS) entry which is preliminary data.</text>
</comment>
<gene>
    <name evidence="7" type="ORF">CE91St55_67590</name>
</gene>
<dbReference type="InterPro" id="IPR015853">
    <property type="entry name" value="ABC_transpr_FbpC"/>
</dbReference>
<dbReference type="RefSeq" id="WP_244053327.1">
    <property type="nucleotide sequence ID" value="NZ_BQNJ01000003.1"/>
</dbReference>
<dbReference type="SUPFAM" id="SSF50331">
    <property type="entry name" value="MOP-like"/>
    <property type="match status" value="1"/>
</dbReference>
<feature type="domain" description="ABC transporter" evidence="6">
    <location>
        <begin position="2"/>
        <end position="233"/>
    </location>
</feature>
<evidence type="ECO:0000256" key="4">
    <source>
        <dbReference type="ARBA" id="ARBA00022840"/>
    </source>
</evidence>
<dbReference type="EMBL" id="BQNJ01000003">
    <property type="protein sequence ID" value="GKH04778.1"/>
    <property type="molecule type" value="Genomic_DNA"/>
</dbReference>
<dbReference type="PROSITE" id="PS50893">
    <property type="entry name" value="ABC_TRANSPORTER_2"/>
    <property type="match status" value="1"/>
</dbReference>
<evidence type="ECO:0000256" key="5">
    <source>
        <dbReference type="ARBA" id="ARBA00023136"/>
    </source>
</evidence>
<dbReference type="InterPro" id="IPR047641">
    <property type="entry name" value="ABC_transpr_MalK/UgpC-like"/>
</dbReference>
<organism evidence="7 8">
    <name type="scientific">Hungatella hathewayi</name>
    <dbReference type="NCBI Taxonomy" id="154046"/>
    <lineage>
        <taxon>Bacteria</taxon>
        <taxon>Bacillati</taxon>
        <taxon>Bacillota</taxon>
        <taxon>Clostridia</taxon>
        <taxon>Lachnospirales</taxon>
        <taxon>Lachnospiraceae</taxon>
        <taxon>Hungatella</taxon>
    </lineage>
</organism>
<dbReference type="PROSITE" id="PS00211">
    <property type="entry name" value="ABC_TRANSPORTER_1"/>
    <property type="match status" value="1"/>
</dbReference>
<dbReference type="Pfam" id="PF00005">
    <property type="entry name" value="ABC_tran"/>
    <property type="match status" value="1"/>
</dbReference>
<keyword evidence="3" id="KW-0547">Nucleotide-binding</keyword>
<dbReference type="PANTHER" id="PTHR43875:SF1">
    <property type="entry name" value="OSMOPROTECTIVE COMPOUNDS UPTAKE ATP-BINDING PROTEIN GGTA"/>
    <property type="match status" value="1"/>
</dbReference>
<dbReference type="InterPro" id="IPR027417">
    <property type="entry name" value="P-loop_NTPase"/>
</dbReference>
<keyword evidence="4 7" id="KW-0067">ATP-binding</keyword>
<dbReference type="InterPro" id="IPR003439">
    <property type="entry name" value="ABC_transporter-like_ATP-bd"/>
</dbReference>
<dbReference type="Gene3D" id="2.40.50.140">
    <property type="entry name" value="Nucleic acid-binding proteins"/>
    <property type="match status" value="1"/>
</dbReference>
<dbReference type="GO" id="GO:0015408">
    <property type="term" value="F:ABC-type ferric iron transporter activity"/>
    <property type="evidence" value="ECO:0007669"/>
    <property type="project" value="InterPro"/>
</dbReference>
<dbReference type="SUPFAM" id="SSF52540">
    <property type="entry name" value="P-loop containing nucleoside triphosphate hydrolases"/>
    <property type="match status" value="1"/>
</dbReference>
<dbReference type="InterPro" id="IPR017871">
    <property type="entry name" value="ABC_transporter-like_CS"/>
</dbReference>
<evidence type="ECO:0000313" key="7">
    <source>
        <dbReference type="EMBL" id="GKH04778.1"/>
    </source>
</evidence>